<dbReference type="InterPro" id="IPR006626">
    <property type="entry name" value="PbH1"/>
</dbReference>
<dbReference type="InterPro" id="IPR012334">
    <property type="entry name" value="Pectin_lyas_fold"/>
</dbReference>
<protein>
    <submittedName>
        <fullName evidence="1">DUF2837 family protein</fullName>
    </submittedName>
</protein>
<reference evidence="1 2" key="1">
    <citation type="submission" date="2019-01" db="EMBL/GenBank/DDBJ databases">
        <title>Sphingorhabdus lacus sp.nov., isolated from an oligotrophic freshwater lake.</title>
        <authorList>
            <person name="Park M."/>
        </authorList>
    </citation>
    <scope>NUCLEOTIDE SEQUENCE [LARGE SCALE GENOMIC DNA]</scope>
    <source>
        <strain evidence="1 2">IMCC26285</strain>
    </source>
</reference>
<accession>A0A6I4LYE9</accession>
<dbReference type="EMBL" id="SDWJ01000002">
    <property type="protein sequence ID" value="MVZ98472.1"/>
    <property type="molecule type" value="Genomic_DNA"/>
</dbReference>
<dbReference type="OrthoDB" id="8479612at2"/>
<organism evidence="1 2">
    <name type="scientific">Sphingorhabdus profundilacus</name>
    <dbReference type="NCBI Taxonomy" id="2509718"/>
    <lineage>
        <taxon>Bacteria</taxon>
        <taxon>Pseudomonadati</taxon>
        <taxon>Pseudomonadota</taxon>
        <taxon>Alphaproteobacteria</taxon>
        <taxon>Sphingomonadales</taxon>
        <taxon>Sphingomonadaceae</taxon>
        <taxon>Sphingorhabdus</taxon>
    </lineage>
</organism>
<sequence length="591" mass="61656">MDSPLVNICLLMLTLNLIGPLNYAARIAGVSYQKIALAFALCNIVTAFQGGLVSPVSASLAGSIQEGNNAGLRSNKAKASEQAVSLNEFNGTTVARLNAAAATIRSRGGGTLLIPRGSYSLDSFELATPVSLPANIIVEGEGSTLTIAGKGVIGSVFRSENTSNVTIRNLRVIGNGQAVADATSGAFFNYVHTASGTGAENIQIENVRLQNFKAERWVSILNSHASSELRGVIIRNLSGISRPGNNLGTASIGISSALVMVYGVTASITDVEIDRLYAEARYIKTGITIFHKVKNVRINSPIILSAGQSGTANDKGSYAINAYGDVGELSDITINDAVLTSPRSAGIYIRGVTNVVINNPRITGQSDTVTGTLPKGAIVGNGSRDIKINGGTLNRNVYDLSFVADTRSTKFNLLVTGLKTRSASLASILLHPATGSGSPDGVSFVDCDIKATGRALQIANTVVRNFKNVTFSGGYWVSTGSTAFELHTADQFTLSNYRIENMTIGASSIGIAADSPAATGTGGLTITNVVIYDSGRKSMKYGILARNLPNLHIDNVLVRDMGTGFAALTSGAKGTIKGLRIENVANGFGPK</sequence>
<dbReference type="SUPFAM" id="SSF51126">
    <property type="entry name" value="Pectin lyase-like"/>
    <property type="match status" value="1"/>
</dbReference>
<evidence type="ECO:0000313" key="2">
    <source>
        <dbReference type="Proteomes" id="UP000471147"/>
    </source>
</evidence>
<dbReference type="SMART" id="SM00710">
    <property type="entry name" value="PbH1"/>
    <property type="match status" value="7"/>
</dbReference>
<keyword evidence="2" id="KW-1185">Reference proteome</keyword>
<dbReference type="InterPro" id="IPR011050">
    <property type="entry name" value="Pectin_lyase_fold/virulence"/>
</dbReference>
<gene>
    <name evidence="1" type="ORF">EUU23_12285</name>
</gene>
<dbReference type="AlphaFoldDB" id="A0A6I4LYE9"/>
<proteinExistence type="predicted"/>
<evidence type="ECO:0000313" key="1">
    <source>
        <dbReference type="EMBL" id="MVZ98472.1"/>
    </source>
</evidence>
<name>A0A6I4LYE9_9SPHN</name>
<dbReference type="Gene3D" id="2.160.20.10">
    <property type="entry name" value="Single-stranded right-handed beta-helix, Pectin lyase-like"/>
    <property type="match status" value="2"/>
</dbReference>
<dbReference type="RefSeq" id="WP_160354374.1">
    <property type="nucleotide sequence ID" value="NZ_SDWJ01000002.1"/>
</dbReference>
<dbReference type="Proteomes" id="UP000471147">
    <property type="component" value="Unassembled WGS sequence"/>
</dbReference>
<comment type="caution">
    <text evidence="1">The sequence shown here is derived from an EMBL/GenBank/DDBJ whole genome shotgun (WGS) entry which is preliminary data.</text>
</comment>